<evidence type="ECO:0000313" key="2">
    <source>
        <dbReference type="Proteomes" id="UP000059672"/>
    </source>
</evidence>
<gene>
    <name evidence="1" type="ORF">Lupro_04080</name>
</gene>
<dbReference type="AlphaFoldDB" id="A0A109RNC0"/>
<reference evidence="2" key="1">
    <citation type="submission" date="2015-12" db="EMBL/GenBank/DDBJ databases">
        <title>Complete genome sequence of Lutibacter profundus strain LP1.</title>
        <authorList>
            <person name="Wissuwa J."/>
            <person name="Le Moine Bauer S."/>
            <person name="Stokke R."/>
            <person name="Dahle H."/>
            <person name="Steen I.H."/>
        </authorList>
    </citation>
    <scope>NUCLEOTIDE SEQUENCE [LARGE SCALE GENOMIC DNA]</scope>
    <source>
        <strain evidence="2">LP1</strain>
    </source>
</reference>
<organism evidence="1 2">
    <name type="scientific">Lutibacter profundi</name>
    <dbReference type="NCBI Taxonomy" id="1622118"/>
    <lineage>
        <taxon>Bacteria</taxon>
        <taxon>Pseudomonadati</taxon>
        <taxon>Bacteroidota</taxon>
        <taxon>Flavobacteriia</taxon>
        <taxon>Flavobacteriales</taxon>
        <taxon>Flavobacteriaceae</taxon>
        <taxon>Lutibacter</taxon>
    </lineage>
</organism>
<keyword evidence="2" id="KW-1185">Reference proteome</keyword>
<dbReference type="EMBL" id="CP013355">
    <property type="protein sequence ID" value="AMC10480.1"/>
    <property type="molecule type" value="Genomic_DNA"/>
</dbReference>
<proteinExistence type="predicted"/>
<dbReference type="Proteomes" id="UP000059672">
    <property type="component" value="Chromosome"/>
</dbReference>
<reference evidence="1 2" key="2">
    <citation type="journal article" date="2016" name="Int. J. Syst. Evol. Microbiol.">
        <title>Lutibacter profundi sp. nov., isolated from a deep-sea hydrothermal system on the Arctic Mid-Ocean Ridge and emended description of the genus Lutibacter.</title>
        <authorList>
            <person name="Le Moine Bauer S."/>
            <person name="Roalkvam I."/>
            <person name="Steen I.H."/>
            <person name="Dahle H."/>
        </authorList>
    </citation>
    <scope>NUCLEOTIDE SEQUENCE [LARGE SCALE GENOMIC DNA]</scope>
    <source>
        <strain evidence="1 2">LP1</strain>
    </source>
</reference>
<dbReference type="KEGG" id="lut:Lupro_04080"/>
<protein>
    <submittedName>
        <fullName evidence="1">Uncharacterized protein</fullName>
    </submittedName>
</protein>
<accession>A0A109RNC0</accession>
<name>A0A109RNC0_9FLAO</name>
<dbReference type="STRING" id="1622118.Lupro_04080"/>
<evidence type="ECO:0000313" key="1">
    <source>
        <dbReference type="EMBL" id="AMC10480.1"/>
    </source>
</evidence>
<sequence length="89" mass="10388">MFPITIQFSHALSKHEYTASNNQQKTFLDTPKTNCSIFHHQINVNAIDFSVNFSFTEPSSKYEKIYFVKNQISIFNFHYKSSRAPPAYC</sequence>